<keyword evidence="2" id="KW-1185">Reference proteome</keyword>
<protein>
    <submittedName>
        <fullName evidence="1">DUF1534 domain-containing protein</fullName>
    </submittedName>
</protein>
<sequence>MAFSDRSHALRGNACCDAPRHALGRGASRAAFPRRAWERSLGI</sequence>
<accession>A0ABS9GKV5</accession>
<name>A0ABS9GKV5_9PSED</name>
<evidence type="ECO:0000313" key="2">
    <source>
        <dbReference type="Proteomes" id="UP000814158"/>
    </source>
</evidence>
<reference evidence="1 2" key="1">
    <citation type="submission" date="2019-11" db="EMBL/GenBank/DDBJ databases">
        <title>Epiphytic Pseudomonas syringae from cherry orchards.</title>
        <authorList>
            <person name="Hulin M.T."/>
        </authorList>
    </citation>
    <scope>NUCLEOTIDE SEQUENCE [LARGE SCALE GENOMIC DNA]</scope>
    <source>
        <strain evidence="1 2">PA-3-2A</strain>
    </source>
</reference>
<proteinExistence type="predicted"/>
<comment type="caution">
    <text evidence="1">The sequence shown here is derived from an EMBL/GenBank/DDBJ whole genome shotgun (WGS) entry which is preliminary data.</text>
</comment>
<gene>
    <name evidence="1" type="ORF">GIV68_09545</name>
</gene>
<evidence type="ECO:0000313" key="1">
    <source>
        <dbReference type="EMBL" id="MCF5544983.1"/>
    </source>
</evidence>
<dbReference type="Proteomes" id="UP000814158">
    <property type="component" value="Unassembled WGS sequence"/>
</dbReference>
<organism evidence="1 2">
    <name type="scientific">Pseudomonas salomonii</name>
    <dbReference type="NCBI Taxonomy" id="191391"/>
    <lineage>
        <taxon>Bacteria</taxon>
        <taxon>Pseudomonadati</taxon>
        <taxon>Pseudomonadota</taxon>
        <taxon>Gammaproteobacteria</taxon>
        <taxon>Pseudomonadales</taxon>
        <taxon>Pseudomonadaceae</taxon>
        <taxon>Pseudomonas</taxon>
    </lineage>
</organism>
<dbReference type="EMBL" id="WKAT01000015">
    <property type="protein sequence ID" value="MCF5544983.1"/>
    <property type="molecule type" value="Genomic_DNA"/>
</dbReference>